<evidence type="ECO:0000259" key="1">
    <source>
        <dbReference type="Pfam" id="PF16403"/>
    </source>
</evidence>
<dbReference type="AlphaFoldDB" id="A0A644WN53"/>
<gene>
    <name evidence="2" type="ORF">SDC9_51328</name>
</gene>
<reference evidence="2" key="1">
    <citation type="submission" date="2019-08" db="EMBL/GenBank/DDBJ databases">
        <authorList>
            <person name="Kucharzyk K."/>
            <person name="Murdoch R.W."/>
            <person name="Higgins S."/>
            <person name="Loffler F."/>
        </authorList>
    </citation>
    <scope>NUCLEOTIDE SEQUENCE</scope>
</reference>
<dbReference type="Gene3D" id="2.60.40.10">
    <property type="entry name" value="Immunoglobulins"/>
    <property type="match status" value="1"/>
</dbReference>
<protein>
    <recommendedName>
        <fullName evidence="1">Pesticidal crystal protein Cry22Aa Ig-like domain-containing protein</fullName>
    </recommendedName>
</protein>
<dbReference type="Pfam" id="PF16403">
    <property type="entry name" value="Bact_surface_Ig-like"/>
    <property type="match status" value="1"/>
</dbReference>
<dbReference type="InterPro" id="IPR032179">
    <property type="entry name" value="Cry22Aa_Ig-like"/>
</dbReference>
<accession>A0A644WN53</accession>
<dbReference type="InterPro" id="IPR013783">
    <property type="entry name" value="Ig-like_fold"/>
</dbReference>
<organism evidence="2">
    <name type="scientific">bioreactor metagenome</name>
    <dbReference type="NCBI Taxonomy" id="1076179"/>
    <lineage>
        <taxon>unclassified sequences</taxon>
        <taxon>metagenomes</taxon>
        <taxon>ecological metagenomes</taxon>
    </lineage>
</organism>
<dbReference type="PROSITE" id="PS51257">
    <property type="entry name" value="PROKAR_LIPOPROTEIN"/>
    <property type="match status" value="1"/>
</dbReference>
<dbReference type="EMBL" id="VSSQ01001095">
    <property type="protein sequence ID" value="MPM05047.1"/>
    <property type="molecule type" value="Genomic_DNA"/>
</dbReference>
<sequence length="251" mass="26659">MKHQESKKTLSPKKSFFVCFFIISSILFFGCKKDDEPDDINNNNNVTTDITNPTITINGSAAVVLDLGDNYTDSGATANDNHDGDLTSEITTNGTVDVNKVDIYEIVYTVSDSAGNTTTKTRTVTVRDNRLAGTYSVHAIITGAAPGSYNFTEVVTATVDYNKINFDDFCGFTGLMANATVNGSGISFNQTISYDWDADGTPTNGTISGSSLPAFSVSAGATPIAAITTLTYTIDYGSGQVDNVSATYTKQ</sequence>
<comment type="caution">
    <text evidence="2">The sequence shown here is derived from an EMBL/GenBank/DDBJ whole genome shotgun (WGS) entry which is preliminary data.</text>
</comment>
<evidence type="ECO:0000313" key="2">
    <source>
        <dbReference type="EMBL" id="MPM05047.1"/>
    </source>
</evidence>
<feature type="domain" description="Pesticidal crystal protein Cry22Aa Ig-like" evidence="1">
    <location>
        <begin position="55"/>
        <end position="126"/>
    </location>
</feature>
<proteinExistence type="predicted"/>
<name>A0A644WN53_9ZZZZ</name>